<evidence type="ECO:0000256" key="7">
    <source>
        <dbReference type="SAM" id="Phobius"/>
    </source>
</evidence>
<dbReference type="AlphaFoldDB" id="A0AA43MAM1"/>
<dbReference type="PANTHER" id="PTHR43141:SF2">
    <property type="entry name" value="BLR3729 PROTEIN"/>
    <property type="match status" value="1"/>
</dbReference>
<evidence type="ECO:0000256" key="4">
    <source>
        <dbReference type="ARBA" id="ARBA00022692"/>
    </source>
</evidence>
<dbReference type="GO" id="GO:0005886">
    <property type="term" value="C:plasma membrane"/>
    <property type="evidence" value="ECO:0007669"/>
    <property type="project" value="UniProtKB-SubCell"/>
</dbReference>
<organism evidence="8 9">
    <name type="scientific">Polynucleobacter sphagniphilus</name>
    <dbReference type="NCBI Taxonomy" id="1743169"/>
    <lineage>
        <taxon>Bacteria</taxon>
        <taxon>Pseudomonadati</taxon>
        <taxon>Pseudomonadota</taxon>
        <taxon>Betaproteobacteria</taxon>
        <taxon>Burkholderiales</taxon>
        <taxon>Burkholderiaceae</taxon>
        <taxon>Polynucleobacter</taxon>
    </lineage>
</organism>
<evidence type="ECO:0000256" key="2">
    <source>
        <dbReference type="ARBA" id="ARBA00007543"/>
    </source>
</evidence>
<keyword evidence="4 7" id="KW-0812">Transmembrane</keyword>
<comment type="caution">
    <text evidence="8">The sequence shown here is derived from an EMBL/GenBank/DDBJ whole genome shotgun (WGS) entry which is preliminary data.</text>
</comment>
<dbReference type="GO" id="GO:0009055">
    <property type="term" value="F:electron transfer activity"/>
    <property type="evidence" value="ECO:0007669"/>
    <property type="project" value="TreeGrafter"/>
</dbReference>
<dbReference type="EMBL" id="JARXYA010000005">
    <property type="protein sequence ID" value="MDH6503812.1"/>
    <property type="molecule type" value="Genomic_DNA"/>
</dbReference>
<protein>
    <submittedName>
        <fullName evidence="8">Cytochrome d ubiquinol oxidase subunit II</fullName>
    </submittedName>
</protein>
<proteinExistence type="inferred from homology"/>
<sequence length="341" mass="37833">MPLNMIPDLSQASGWLPLFFLVAMGIAVLSYVVLDGYDLGVGILLNRATDEEKDMMISSIGPFWDANETWLVLGVGLLLVAFPLAHGIILTELYIPVAIMLAGLILRGVSFDFRVKVQSHQKPLWNFLFYLGSVIASIAQGVMIGRHIVGFDSGLLGWLFALLVGACVPAGYALLGSTWLIMKSEGALQLKATHWAKVSLGFTALGIGLISIATPFFSPEIMTKWFALPNIIYLAPIPLTTLILFIIIERTLTTLSSNPHRKMWVPFVASVAIYWLSFFGIAYSLFPYIIVDQMTIWQAAAATESLWLIFWGTAIVLPAILLYTFYSYRIFWGKTVPMSYY</sequence>
<evidence type="ECO:0000256" key="1">
    <source>
        <dbReference type="ARBA" id="ARBA00004651"/>
    </source>
</evidence>
<feature type="transmembrane region" description="Helical" evidence="7">
    <location>
        <begin position="306"/>
        <end position="326"/>
    </location>
</feature>
<evidence type="ECO:0000313" key="9">
    <source>
        <dbReference type="Proteomes" id="UP001161160"/>
    </source>
</evidence>
<evidence type="ECO:0000313" key="8">
    <source>
        <dbReference type="EMBL" id="MDH6503812.1"/>
    </source>
</evidence>
<comment type="similarity">
    <text evidence="2">Belongs to the cytochrome ubiquinol oxidase subunit 2 family.</text>
</comment>
<feature type="transmembrane region" description="Helical" evidence="7">
    <location>
        <begin position="127"/>
        <end position="149"/>
    </location>
</feature>
<feature type="transmembrane region" description="Helical" evidence="7">
    <location>
        <begin position="12"/>
        <end position="34"/>
    </location>
</feature>
<name>A0AA43MAM1_9BURK</name>
<dbReference type="InterPro" id="IPR003317">
    <property type="entry name" value="Cyt-d_oxidase_su2"/>
</dbReference>
<evidence type="ECO:0000256" key="6">
    <source>
        <dbReference type="ARBA" id="ARBA00023136"/>
    </source>
</evidence>
<evidence type="ECO:0000256" key="5">
    <source>
        <dbReference type="ARBA" id="ARBA00022989"/>
    </source>
</evidence>
<dbReference type="GeneID" id="83596008"/>
<dbReference type="Pfam" id="PF02322">
    <property type="entry name" value="Cyt_bd_oxida_II"/>
    <property type="match status" value="1"/>
</dbReference>
<comment type="subcellular location">
    <subcellularLocation>
        <location evidence="1">Cell membrane</location>
        <topology evidence="1">Multi-pass membrane protein</topology>
    </subcellularLocation>
</comment>
<keyword evidence="5 7" id="KW-1133">Transmembrane helix</keyword>
<dbReference type="GO" id="GO:0070069">
    <property type="term" value="C:cytochrome complex"/>
    <property type="evidence" value="ECO:0007669"/>
    <property type="project" value="TreeGrafter"/>
</dbReference>
<reference evidence="8" key="1">
    <citation type="submission" date="2023-04" db="EMBL/GenBank/DDBJ databases">
        <title>Genome Encyclopedia of Bacteria and Archaea VI: Functional Genomics of Type Strains.</title>
        <authorList>
            <person name="Whitman W."/>
        </authorList>
    </citation>
    <scope>NUCLEOTIDE SEQUENCE</scope>
    <source>
        <strain evidence="8">Enz.4-51</strain>
    </source>
</reference>
<feature type="transmembrane region" description="Helical" evidence="7">
    <location>
        <begin position="195"/>
        <end position="218"/>
    </location>
</feature>
<dbReference type="GO" id="GO:0016682">
    <property type="term" value="F:oxidoreductase activity, acting on diphenols and related substances as donors, oxygen as acceptor"/>
    <property type="evidence" value="ECO:0007669"/>
    <property type="project" value="TreeGrafter"/>
</dbReference>
<feature type="transmembrane region" description="Helical" evidence="7">
    <location>
        <begin position="230"/>
        <end position="252"/>
    </location>
</feature>
<dbReference type="GO" id="GO:0019646">
    <property type="term" value="P:aerobic electron transport chain"/>
    <property type="evidence" value="ECO:0007669"/>
    <property type="project" value="TreeGrafter"/>
</dbReference>
<keyword evidence="3" id="KW-1003">Cell membrane</keyword>
<keyword evidence="6 7" id="KW-0472">Membrane</keyword>
<dbReference type="PANTHER" id="PTHR43141">
    <property type="entry name" value="CYTOCHROME BD2 SUBUNIT II"/>
    <property type="match status" value="1"/>
</dbReference>
<accession>A0AA43MAM1</accession>
<dbReference type="RefSeq" id="WP_076023963.1">
    <property type="nucleotide sequence ID" value="NZ_JAQFIK010000004.1"/>
</dbReference>
<evidence type="ECO:0000256" key="3">
    <source>
        <dbReference type="ARBA" id="ARBA00022475"/>
    </source>
</evidence>
<gene>
    <name evidence="8" type="ORF">M2127_001116</name>
</gene>
<keyword evidence="9" id="KW-1185">Reference proteome</keyword>
<dbReference type="Proteomes" id="UP001161160">
    <property type="component" value="Unassembled WGS sequence"/>
</dbReference>
<feature type="transmembrane region" description="Helical" evidence="7">
    <location>
        <begin position="155"/>
        <end position="175"/>
    </location>
</feature>
<feature type="transmembrane region" description="Helical" evidence="7">
    <location>
        <begin position="95"/>
        <end position="115"/>
    </location>
</feature>
<feature type="transmembrane region" description="Helical" evidence="7">
    <location>
        <begin position="264"/>
        <end position="286"/>
    </location>
</feature>